<gene>
    <name evidence="2" type="ORF">SAMN06295973_0688</name>
</gene>
<accession>A0ABY1LKV2</accession>
<sequence length="270" mass="29325">MTTIDRSFIRRVVRARTVLVVTLAFLTAVPAYIAFGNVGGLASDLTARYTTTTGQVVDEGTERVLEGSRRSKHWEEYRTVTVDYDVPGTAGSDEIRSDTIQVGETLDVWVRDQTGKVALEQPAGPDFWQWFWAVTMSLLTALLAWSLVIAVRNSIRLAAFRPDGRQPDFVFALGGVSTTTTGKDGKKRLLEFTGLIESSADGARVGERGQLTAPAKHTPVVPVPPARILGYRISSGAVDGIVVLYLPEADTWWVATLSFPANLQMAPTAG</sequence>
<keyword evidence="3" id="KW-1185">Reference proteome</keyword>
<keyword evidence="1" id="KW-0812">Transmembrane</keyword>
<dbReference type="RefSeq" id="WP_139382373.1">
    <property type="nucleotide sequence ID" value="NZ_FUZO01000001.1"/>
</dbReference>
<comment type="caution">
    <text evidence="2">The sequence shown here is derived from an EMBL/GenBank/DDBJ whole genome shotgun (WGS) entry which is preliminary data.</text>
</comment>
<reference evidence="2 3" key="1">
    <citation type="submission" date="2017-02" db="EMBL/GenBank/DDBJ databases">
        <authorList>
            <person name="Varghese N."/>
            <person name="Submissions S."/>
        </authorList>
    </citation>
    <scope>NUCLEOTIDE SEQUENCE [LARGE SCALE GENOMIC DNA]</scope>
    <source>
        <strain evidence="2 3">VKM Ac-1787</strain>
    </source>
</reference>
<keyword evidence="1" id="KW-0472">Membrane</keyword>
<proteinExistence type="predicted"/>
<feature type="transmembrane region" description="Helical" evidence="1">
    <location>
        <begin position="12"/>
        <end position="35"/>
    </location>
</feature>
<dbReference type="Proteomes" id="UP000190827">
    <property type="component" value="Unassembled WGS sequence"/>
</dbReference>
<evidence type="ECO:0008006" key="4">
    <source>
        <dbReference type="Google" id="ProtNLM"/>
    </source>
</evidence>
<keyword evidence="1" id="KW-1133">Transmembrane helix</keyword>
<evidence type="ECO:0000313" key="3">
    <source>
        <dbReference type="Proteomes" id="UP000190827"/>
    </source>
</evidence>
<evidence type="ECO:0000313" key="2">
    <source>
        <dbReference type="EMBL" id="SKC41123.1"/>
    </source>
</evidence>
<feature type="transmembrane region" description="Helical" evidence="1">
    <location>
        <begin position="130"/>
        <end position="151"/>
    </location>
</feature>
<protein>
    <recommendedName>
        <fullName evidence="4">DUF3592 domain-containing protein</fullName>
    </recommendedName>
</protein>
<dbReference type="EMBL" id="FUZO01000001">
    <property type="protein sequence ID" value="SKC41123.1"/>
    <property type="molecule type" value="Genomic_DNA"/>
</dbReference>
<organism evidence="2 3">
    <name type="scientific">Plantibacter cousiniae</name>
    <name type="common">nom. nud.</name>
    <dbReference type="NCBI Taxonomy" id="199709"/>
    <lineage>
        <taxon>Bacteria</taxon>
        <taxon>Bacillati</taxon>
        <taxon>Actinomycetota</taxon>
        <taxon>Actinomycetes</taxon>
        <taxon>Micrococcales</taxon>
        <taxon>Microbacteriaceae</taxon>
        <taxon>Plantibacter</taxon>
    </lineage>
</organism>
<name>A0ABY1LKV2_9MICO</name>
<evidence type="ECO:0000256" key="1">
    <source>
        <dbReference type="SAM" id="Phobius"/>
    </source>
</evidence>